<evidence type="ECO:0000259" key="8">
    <source>
        <dbReference type="Pfam" id="PF14782"/>
    </source>
</evidence>
<dbReference type="GO" id="GO:0034464">
    <property type="term" value="C:BBSome"/>
    <property type="evidence" value="ECO:0007669"/>
    <property type="project" value="InterPro"/>
</dbReference>
<feature type="domain" description="Ciliary BBSome complex subunit 2 N-terminal" evidence="7">
    <location>
        <begin position="43"/>
        <end position="134"/>
    </location>
</feature>
<feature type="domain" description="BBS2 GAE" evidence="8">
    <location>
        <begin position="461"/>
        <end position="554"/>
    </location>
</feature>
<dbReference type="InterPro" id="IPR029429">
    <property type="entry name" value="BBS2_Mid"/>
</dbReference>
<evidence type="ECO:0000259" key="10">
    <source>
        <dbReference type="Pfam" id="PF23353"/>
    </source>
</evidence>
<accession>A0A2R5GQB5</accession>
<comment type="subcellular location">
    <subcellularLocation>
        <location evidence="1">Cell projection</location>
        <location evidence="1">Cilium</location>
    </subcellularLocation>
    <subcellularLocation>
        <location evidence="2">Cytoplasm</location>
        <location evidence="2">Cytoskeleton</location>
    </subcellularLocation>
</comment>
<evidence type="ECO:0000256" key="6">
    <source>
        <dbReference type="ARBA" id="ARBA00023273"/>
    </source>
</evidence>
<evidence type="ECO:0000256" key="4">
    <source>
        <dbReference type="ARBA" id="ARBA00023069"/>
    </source>
</evidence>
<dbReference type="InParanoid" id="A0A2R5GQB5"/>
<dbReference type="GO" id="GO:0036064">
    <property type="term" value="C:ciliary basal body"/>
    <property type="evidence" value="ECO:0007669"/>
    <property type="project" value="TreeGrafter"/>
</dbReference>
<feature type="domain" description="Ciliary BBSome complex subunit 2 middle region" evidence="9">
    <location>
        <begin position="173"/>
        <end position="285"/>
    </location>
</feature>
<dbReference type="Pfam" id="PF14782">
    <property type="entry name" value="BBS2_GAE"/>
    <property type="match status" value="1"/>
</dbReference>
<dbReference type="GO" id="GO:0031514">
    <property type="term" value="C:motile cilium"/>
    <property type="evidence" value="ECO:0007669"/>
    <property type="project" value="TreeGrafter"/>
</dbReference>
<comment type="caution">
    <text evidence="11">The sequence shown here is derived from an EMBL/GenBank/DDBJ whole genome shotgun (WGS) entry which is preliminary data.</text>
</comment>
<evidence type="ECO:0000313" key="12">
    <source>
        <dbReference type="Proteomes" id="UP000241890"/>
    </source>
</evidence>
<evidence type="ECO:0000313" key="11">
    <source>
        <dbReference type="EMBL" id="GBG31968.1"/>
    </source>
</evidence>
<protein>
    <submittedName>
        <fullName evidence="11">Bardet-Biedl syndrome 2 protein-like</fullName>
    </submittedName>
</protein>
<dbReference type="EMBL" id="BEYU01000110">
    <property type="protein sequence ID" value="GBG31968.1"/>
    <property type="molecule type" value="Genomic_DNA"/>
</dbReference>
<evidence type="ECO:0000256" key="1">
    <source>
        <dbReference type="ARBA" id="ARBA00004138"/>
    </source>
</evidence>
<dbReference type="Proteomes" id="UP000241890">
    <property type="component" value="Unassembled WGS sequence"/>
</dbReference>
<dbReference type="InterPro" id="IPR029430">
    <property type="entry name" value="BBS2_N"/>
</dbReference>
<dbReference type="InterPro" id="IPR055380">
    <property type="entry name" value="BBS2_hp_dom"/>
</dbReference>
<dbReference type="InterPro" id="IPR016616">
    <property type="entry name" value="Bardet-Biedl_syndrome_2_prot"/>
</dbReference>
<organism evidence="11 12">
    <name type="scientific">Hondaea fermentalgiana</name>
    <dbReference type="NCBI Taxonomy" id="2315210"/>
    <lineage>
        <taxon>Eukaryota</taxon>
        <taxon>Sar</taxon>
        <taxon>Stramenopiles</taxon>
        <taxon>Bigyra</taxon>
        <taxon>Labyrinthulomycetes</taxon>
        <taxon>Thraustochytrida</taxon>
        <taxon>Thraustochytriidae</taxon>
        <taxon>Hondaea</taxon>
    </lineage>
</organism>
<keyword evidence="5" id="KW-0206">Cytoskeleton</keyword>
<gene>
    <name evidence="11" type="ORF">FCC1311_081932</name>
</gene>
<dbReference type="GO" id="GO:0016020">
    <property type="term" value="C:membrane"/>
    <property type="evidence" value="ECO:0007669"/>
    <property type="project" value="TreeGrafter"/>
</dbReference>
<evidence type="ECO:0000256" key="2">
    <source>
        <dbReference type="ARBA" id="ARBA00004245"/>
    </source>
</evidence>
<dbReference type="PANTHER" id="PTHR32465:SF0">
    <property type="entry name" value="BARDET-BIEDL SYNDROME 2 PROTEIN"/>
    <property type="match status" value="1"/>
</dbReference>
<proteinExistence type="predicted"/>
<dbReference type="InterPro" id="IPR029333">
    <property type="entry name" value="BBS2_GAE_dom"/>
</dbReference>
<feature type="domain" description="BBS2 hairpin" evidence="10">
    <location>
        <begin position="667"/>
        <end position="764"/>
    </location>
</feature>
<dbReference type="AlphaFoldDB" id="A0A2R5GQB5"/>
<dbReference type="SUPFAM" id="SSF50998">
    <property type="entry name" value="Quinoprotein alcohol dehydrogenase-like"/>
    <property type="match status" value="1"/>
</dbReference>
<dbReference type="Pfam" id="PF14781">
    <property type="entry name" value="BBS2_N"/>
    <property type="match status" value="1"/>
</dbReference>
<dbReference type="OrthoDB" id="2120021at2759"/>
<keyword evidence="4" id="KW-0969">Cilium</keyword>
<evidence type="ECO:0000259" key="9">
    <source>
        <dbReference type="Pfam" id="PF14783"/>
    </source>
</evidence>
<keyword evidence="12" id="KW-1185">Reference proteome</keyword>
<dbReference type="Pfam" id="PF14783">
    <property type="entry name" value="BBS2_Mid"/>
    <property type="match status" value="1"/>
</dbReference>
<reference evidence="11 12" key="1">
    <citation type="submission" date="2017-12" db="EMBL/GenBank/DDBJ databases">
        <title>Sequencing, de novo assembly and annotation of complete genome of a new Thraustochytrid species, strain FCC1311.</title>
        <authorList>
            <person name="Sedici K."/>
            <person name="Godart F."/>
            <person name="Aiese Cigliano R."/>
            <person name="Sanseverino W."/>
            <person name="Barakat M."/>
            <person name="Ortet P."/>
            <person name="Marechal E."/>
            <person name="Cagnac O."/>
            <person name="Amato A."/>
        </authorList>
    </citation>
    <scope>NUCLEOTIDE SEQUENCE [LARGE SCALE GENOMIC DNA]</scope>
</reference>
<keyword evidence="6" id="KW-0966">Cell projection</keyword>
<evidence type="ECO:0000256" key="3">
    <source>
        <dbReference type="ARBA" id="ARBA00022490"/>
    </source>
</evidence>
<evidence type="ECO:0000259" key="7">
    <source>
        <dbReference type="Pfam" id="PF14781"/>
    </source>
</evidence>
<evidence type="ECO:0000256" key="5">
    <source>
        <dbReference type="ARBA" id="ARBA00023212"/>
    </source>
</evidence>
<dbReference type="Pfam" id="PF23353">
    <property type="entry name" value="BBS2_hp"/>
    <property type="match status" value="1"/>
</dbReference>
<sequence>MLAPSFRTKLNTPIQPGLACLGHFEGDADAVHDEQGGGRRRGATLAIASSGNRVLLHSSSDTAAARGGHDESGGARYLNLNRQVSALSCGRFKGGSRDTLLVGSTSSLLAYDVHDNSDKFFAEVPEGVRSLRFGNLHGIGEPLIFVGGDCSLQGFDRSGTEQFWTVVGGCATSMILADVDRDGKDELVVGSDDFEIRAFQNEQSLFEITETESVQHLCPLETNEAHSSRFAYGLRNGTIGVYDGKTRVWRVKAKDDVQAMVAYDIDGDGVQEIISGWSNGKLEARRHEDGSVVYRETLDSPITALFTGDFRGTGSEELICCTLSGEVRGYDGHSQDAANLRTFTGADAYNFGETTSGMDALAAGRFSGDEVMRALRGDLAIENDAGDQAIASSLMHQQQDPRARVSTHNAELAQLQEQLTLKTMELRSLEDNLKHADAGNMHESLGSLPAHAGVNVTLSQNLEASCLDLCVQASEGCLVHSVLIFSLDAGLFTEGECVAGMNSAGTGAASGRLVVSLRPLKNAATKLRVQAMVSARGASEFLHIFELEQPLRRFSMFAPAQDTSDRNRSLGNASFFVPNQTLEAVRSASDRLFEENTVPKEHVSHELCFELASLRDDSLLRITAAEEPNGGVRMKVESTTLEIVSEFVQALARELDLQRLEACLDFPTVLHHLEGLLARVAELRSLRQRLNAEMADESNYIKSLVVRAEDARVLQDVTNLTSTYADLTSVNLQLIGEYNKRSNNQAELLAALREVNQIIQRASQVRVGAPQAAVVSACRKALKSQSIPALFHAITSMKSS</sequence>
<keyword evidence="3" id="KW-0963">Cytoplasm</keyword>
<dbReference type="InterPro" id="IPR011047">
    <property type="entry name" value="Quinoprotein_ADH-like_sf"/>
</dbReference>
<name>A0A2R5GQB5_9STRA</name>
<dbReference type="PANTHER" id="PTHR32465">
    <property type="entry name" value="BARDET-BIEDL SYNDROME 2 PROTEIN"/>
    <property type="match status" value="1"/>
</dbReference>
<dbReference type="GO" id="GO:1905515">
    <property type="term" value="P:non-motile cilium assembly"/>
    <property type="evidence" value="ECO:0007669"/>
    <property type="project" value="InterPro"/>
</dbReference>